<dbReference type="Gene3D" id="1.25.40.390">
    <property type="match status" value="1"/>
</dbReference>
<dbReference type="Pfam" id="PF14322">
    <property type="entry name" value="SusD-like_3"/>
    <property type="match status" value="1"/>
</dbReference>
<dbReference type="Proteomes" id="UP000032544">
    <property type="component" value="Unassembled WGS sequence"/>
</dbReference>
<keyword evidence="3" id="KW-0732">Signal</keyword>
<gene>
    <name evidence="8" type="ORF">LH29_07830</name>
</gene>
<keyword evidence="5" id="KW-0998">Cell outer membrane</keyword>
<evidence type="ECO:0000256" key="1">
    <source>
        <dbReference type="ARBA" id="ARBA00004442"/>
    </source>
</evidence>
<evidence type="ECO:0008006" key="10">
    <source>
        <dbReference type="Google" id="ProtNLM"/>
    </source>
</evidence>
<dbReference type="SUPFAM" id="SSF48452">
    <property type="entry name" value="TPR-like"/>
    <property type="match status" value="1"/>
</dbReference>
<dbReference type="OrthoDB" id="5694214at2"/>
<feature type="domain" description="SusD-like N-terminal" evidence="7">
    <location>
        <begin position="23"/>
        <end position="251"/>
    </location>
</feature>
<keyword evidence="9" id="KW-1185">Reference proteome</keyword>
<evidence type="ECO:0000256" key="5">
    <source>
        <dbReference type="ARBA" id="ARBA00023237"/>
    </source>
</evidence>
<comment type="caution">
    <text evidence="8">The sequence shown here is derived from an EMBL/GenBank/DDBJ whole genome shotgun (WGS) entry which is preliminary data.</text>
</comment>
<dbReference type="Pfam" id="PF07980">
    <property type="entry name" value="SusD_RagB"/>
    <property type="match status" value="1"/>
</dbReference>
<evidence type="ECO:0000313" key="8">
    <source>
        <dbReference type="EMBL" id="KJF45282.1"/>
    </source>
</evidence>
<organism evidence="8 9">
    <name type="scientific">Draconibacterium sediminis</name>
    <dbReference type="NCBI Taxonomy" id="1544798"/>
    <lineage>
        <taxon>Bacteria</taxon>
        <taxon>Pseudomonadati</taxon>
        <taxon>Bacteroidota</taxon>
        <taxon>Bacteroidia</taxon>
        <taxon>Marinilabiliales</taxon>
        <taxon>Prolixibacteraceae</taxon>
        <taxon>Draconibacterium</taxon>
    </lineage>
</organism>
<evidence type="ECO:0000256" key="3">
    <source>
        <dbReference type="ARBA" id="ARBA00022729"/>
    </source>
</evidence>
<accession>A0A0D8JEG8</accession>
<keyword evidence="4" id="KW-0472">Membrane</keyword>
<dbReference type="PATRIC" id="fig|1544798.3.peg.1569"/>
<dbReference type="RefSeq" id="WP_045027328.1">
    <property type="nucleotide sequence ID" value="NZ_JRHC01000001.1"/>
</dbReference>
<comment type="similarity">
    <text evidence="2">Belongs to the SusD family.</text>
</comment>
<dbReference type="InterPro" id="IPR033985">
    <property type="entry name" value="SusD-like_N"/>
</dbReference>
<dbReference type="GO" id="GO:0009279">
    <property type="term" value="C:cell outer membrane"/>
    <property type="evidence" value="ECO:0007669"/>
    <property type="project" value="UniProtKB-SubCell"/>
</dbReference>
<proteinExistence type="inferred from homology"/>
<protein>
    <recommendedName>
        <fullName evidence="10">Glycan metabolism protein RagB</fullName>
    </recommendedName>
</protein>
<name>A0A0D8JEG8_9BACT</name>
<reference evidence="8 9" key="1">
    <citation type="submission" date="2014-09" db="EMBL/GenBank/DDBJ databases">
        <title>Draft Genome Sequence of Draconibacterium sp. JN14CK-3.</title>
        <authorList>
            <person name="Dong C."/>
            <person name="Lai Q."/>
            <person name="Shao Z."/>
        </authorList>
    </citation>
    <scope>NUCLEOTIDE SEQUENCE [LARGE SCALE GENOMIC DNA]</scope>
    <source>
        <strain evidence="8 9">JN14CK-3</strain>
    </source>
</reference>
<evidence type="ECO:0000313" key="9">
    <source>
        <dbReference type="Proteomes" id="UP000032544"/>
    </source>
</evidence>
<dbReference type="InterPro" id="IPR012944">
    <property type="entry name" value="SusD_RagB_dom"/>
</dbReference>
<dbReference type="EMBL" id="JRHC01000001">
    <property type="protein sequence ID" value="KJF45282.1"/>
    <property type="molecule type" value="Genomic_DNA"/>
</dbReference>
<comment type="subcellular location">
    <subcellularLocation>
        <location evidence="1">Cell outer membrane</location>
    </subcellularLocation>
</comment>
<dbReference type="AlphaFoldDB" id="A0A0D8JEG8"/>
<feature type="domain" description="RagB/SusD" evidence="6">
    <location>
        <begin position="368"/>
        <end position="623"/>
    </location>
</feature>
<dbReference type="STRING" id="1544798.LH29_07830"/>
<evidence type="ECO:0000256" key="4">
    <source>
        <dbReference type="ARBA" id="ARBA00023136"/>
    </source>
</evidence>
<evidence type="ECO:0000259" key="7">
    <source>
        <dbReference type="Pfam" id="PF14322"/>
    </source>
</evidence>
<evidence type="ECO:0000259" key="6">
    <source>
        <dbReference type="Pfam" id="PF07980"/>
    </source>
</evidence>
<sequence length="623" mass="70671">MKKIFKQIIFVMIVALGAWSCEDYLDVPPDANILEEDIFSNYNSFQGFVDQCYEFIVDYNSHAICVSGNLGGEVMGSKPWISGYHGSYGLYWSLANDGGQRSIFNGYNSGNNLDQNGIWDFCWDGARICNIGLSNFDMLTNATQEEKNIIKGQLHFFRAFLHWEVVRAYGAIPYVDTVLTADNLKMPRFWEYQKNGKTYKNTQAVFERVVDDLDVAIGLLPEIWDAPEALAGTNQPNLGRITKGAALALKAKALLFAGSPLFNEESGGSATFDTDYMNRAAQAAGEVIKLADKGIYGLEEMIPDEDLDPYRQMFATVDGTYPYSAKETLLGRIRNRGKGKGRFDNSLSRLYSTGNGGVNFGGNAPIETPTQNYLDKWEMADGTRYKPGKASEGGYDDDADKRWENRDPRFRKTFWVHGDDFGKFKLNCQVGGKDNSAVVLNPVFIHKYWPKGVDQKNKNWRQFDFSTPMIRLAEVYLIYAEAIFEGTGDPNASVSGVGMSAVDAVNKVRERAGMPPTTANPVAYQNILEGHGETSSDHPFRLLVRNERDVELCFEGHYWWDIRRWKIAHTLNKNLYRLDFDKDVTYTSREVVQEYLFETRHYWLPFKTNVTLMYEGWPQNPGW</sequence>
<dbReference type="InterPro" id="IPR011990">
    <property type="entry name" value="TPR-like_helical_dom_sf"/>
</dbReference>
<evidence type="ECO:0000256" key="2">
    <source>
        <dbReference type="ARBA" id="ARBA00006275"/>
    </source>
</evidence>